<keyword evidence="2" id="KW-0472">Membrane</keyword>
<evidence type="ECO:0000313" key="3">
    <source>
        <dbReference type="EMBL" id="MCF4006731.1"/>
    </source>
</evidence>
<keyword evidence="2" id="KW-1133">Transmembrane helix</keyword>
<organism evidence="3 4">
    <name type="scientific">Corynebacterium uropygiale</name>
    <dbReference type="NCBI Taxonomy" id="1775911"/>
    <lineage>
        <taxon>Bacteria</taxon>
        <taxon>Bacillati</taxon>
        <taxon>Actinomycetota</taxon>
        <taxon>Actinomycetes</taxon>
        <taxon>Mycobacteriales</taxon>
        <taxon>Corynebacteriaceae</taxon>
        <taxon>Corynebacterium</taxon>
    </lineage>
</organism>
<sequence length="118" mass="13423">MSVNTEAATQRRQPSTEDFQAMQKSEEFQALRSAYRSFTFPMSVAFFLWYVMYVLLSIFLPSTMGVPFLGMNVGLWLGVLQFVTTFLITWAYVKYANKNIEPKAAAIRAEMEGQVTPA</sequence>
<dbReference type="Pfam" id="PF04341">
    <property type="entry name" value="DUF485"/>
    <property type="match status" value="1"/>
</dbReference>
<gene>
    <name evidence="3" type="ORF">L1O03_05995</name>
</gene>
<comment type="caution">
    <text evidence="3">The sequence shown here is derived from an EMBL/GenBank/DDBJ whole genome shotgun (WGS) entry which is preliminary data.</text>
</comment>
<feature type="transmembrane region" description="Helical" evidence="2">
    <location>
        <begin position="38"/>
        <end position="61"/>
    </location>
</feature>
<feature type="region of interest" description="Disordered" evidence="1">
    <location>
        <begin position="1"/>
        <end position="20"/>
    </location>
</feature>
<evidence type="ECO:0000256" key="1">
    <source>
        <dbReference type="SAM" id="MobiDB-lite"/>
    </source>
</evidence>
<keyword evidence="4" id="KW-1185">Reference proteome</keyword>
<evidence type="ECO:0000256" key="2">
    <source>
        <dbReference type="SAM" id="Phobius"/>
    </source>
</evidence>
<accession>A0A9X1QPG1</accession>
<name>A0A9X1QPG1_9CORY</name>
<protein>
    <submittedName>
        <fullName evidence="3">DUF485 domain-containing protein</fullName>
    </submittedName>
</protein>
<reference evidence="3" key="1">
    <citation type="submission" date="2022-01" db="EMBL/GenBank/DDBJ databases">
        <title>Corynebacterium sp. nov isolated from isolated from the feces of the greater white-fronted geese (Anser albifrons) at Poyang Lake, PR China.</title>
        <authorList>
            <person name="Liu Q."/>
        </authorList>
    </citation>
    <scope>NUCLEOTIDE SEQUENCE</scope>
    <source>
        <strain evidence="3">JCM 32435</strain>
    </source>
</reference>
<dbReference type="EMBL" id="JAKGSI010000003">
    <property type="protein sequence ID" value="MCF4006731.1"/>
    <property type="molecule type" value="Genomic_DNA"/>
</dbReference>
<feature type="transmembrane region" description="Helical" evidence="2">
    <location>
        <begin position="73"/>
        <end position="93"/>
    </location>
</feature>
<dbReference type="Proteomes" id="UP001139336">
    <property type="component" value="Unassembled WGS sequence"/>
</dbReference>
<proteinExistence type="predicted"/>
<evidence type="ECO:0000313" key="4">
    <source>
        <dbReference type="Proteomes" id="UP001139336"/>
    </source>
</evidence>
<dbReference type="RefSeq" id="WP_236118545.1">
    <property type="nucleotide sequence ID" value="NZ_JAKGSI010000003.1"/>
</dbReference>
<dbReference type="PANTHER" id="PTHR38441">
    <property type="entry name" value="INTEGRAL MEMBRANE PROTEIN-RELATED"/>
    <property type="match status" value="1"/>
</dbReference>
<feature type="compositionally biased region" description="Polar residues" evidence="1">
    <location>
        <begin position="1"/>
        <end position="18"/>
    </location>
</feature>
<keyword evidence="2" id="KW-0812">Transmembrane</keyword>
<dbReference type="PANTHER" id="PTHR38441:SF1">
    <property type="entry name" value="MEMBRANE PROTEIN"/>
    <property type="match status" value="1"/>
</dbReference>
<dbReference type="AlphaFoldDB" id="A0A9X1QPG1"/>
<dbReference type="InterPro" id="IPR007436">
    <property type="entry name" value="DUF485"/>
</dbReference>